<keyword evidence="4 13" id="KW-0808">Transferase</keyword>
<dbReference type="STRING" id="5353.A0A1Q3E0S2"/>
<sequence>MSSARVKLLEKSDDDVVIVSAIRSALTKSKKGGFKDTRPEEILMHVLKHTYISTKLDPELIEDIIVGNVLPASGGASIARMAALAAGIPVETPISTVNRQCASSLTAVNQIANSIKTGQIDIGIGAGVESMTFSFGPAAIPDGFSELVCETPEAADCLIPMGITSENIATKYNISRETQDTFAALSSQKAAAAQKAKLFESEILPIRVKQKSPDGGEQYVLVDHDDGVRDGVTQESLGKLKPAFKKDGSTTAGNASQVTDGAAAILLARRSVAKKLGLPIMGKFVVAHAVGVPPRIMGVGPAYAIPHLLKKTGLEISDIDFFEVNEAFASQALWSCEKLGLTWNEPGLNGKVNRWGGAIALGHPLGCTGARLITTGLNIAKHSNEKVFVTSIDRKRAREDQEDQEYEEDPDDGEEAVPKRKKKKSKKAASSKSNVALSGQDKQSSGSSTKRQRMPEQFRKVRGRLGLLEKLAKEVPLDVILEIFCYLEPGDLLRLARTSRDLRDILMSKSSESIWRIARETVEHLPPRPDDLNEPQYAHLLFESYCHICRHSGRCETVLWNFRMRACKKCALDTFPPHWDQQYTSAQPLAFRENNILPTESIKRTSHRNQRVGNLEIANRYKAEYEALQTEEDRNAWIDRKRKERQVIDEHARLCGHWHNARLKDRAGVLSDVRRERKEAILNRLEEIGWRDEAEKIMFGPSYYDTFSDHKLVKQSKKLTEHGWRSIKDELVEFLSDRKAERVAAERNRILSARLASIEKAFNNIRSESDLREPFPSLGDIFVDKIFEALIRDTPENEDLNEEFFYLKLLEHLPGIIDEWRPAKIQELVERRLKTCAMLIRSPNVKLAKLIHKVGQVVDFSCDGHFS</sequence>
<dbReference type="InterPro" id="IPR050215">
    <property type="entry name" value="Thiolase-like_sf_Thiolase"/>
</dbReference>
<comment type="subcellular location">
    <subcellularLocation>
        <location evidence="1">Peroxisome</location>
    </subcellularLocation>
</comment>
<evidence type="ECO:0000256" key="11">
    <source>
        <dbReference type="SAM" id="MobiDB-lite"/>
    </source>
</evidence>
<evidence type="ECO:0000259" key="12">
    <source>
        <dbReference type="PROSITE" id="PS50181"/>
    </source>
</evidence>
<dbReference type="GO" id="GO:0003988">
    <property type="term" value="F:acetyl-CoA C-acyltransferase activity"/>
    <property type="evidence" value="ECO:0007669"/>
    <property type="project" value="UniProtKB-EC"/>
</dbReference>
<evidence type="ECO:0000256" key="10">
    <source>
        <dbReference type="ARBA" id="ARBA00047605"/>
    </source>
</evidence>
<evidence type="ECO:0000256" key="5">
    <source>
        <dbReference type="ARBA" id="ARBA00022832"/>
    </source>
</evidence>
<evidence type="ECO:0000313" key="14">
    <source>
        <dbReference type="Proteomes" id="UP000188533"/>
    </source>
</evidence>
<evidence type="ECO:0000313" key="13">
    <source>
        <dbReference type="EMBL" id="GAW00776.1"/>
    </source>
</evidence>
<dbReference type="InterPro" id="IPR020615">
    <property type="entry name" value="Thiolase_acyl_enz_int_AS"/>
</dbReference>
<feature type="region of interest" description="Disordered" evidence="11">
    <location>
        <begin position="398"/>
        <end position="456"/>
    </location>
</feature>
<feature type="domain" description="F-box" evidence="12">
    <location>
        <begin position="469"/>
        <end position="518"/>
    </location>
</feature>
<dbReference type="Pfam" id="PF00108">
    <property type="entry name" value="Thiolase_N"/>
    <property type="match status" value="1"/>
</dbReference>
<dbReference type="PANTHER" id="PTHR43853:SF8">
    <property type="entry name" value="3-KETOACYL-COA THIOLASE, PEROXISOMAL"/>
    <property type="match status" value="1"/>
</dbReference>
<keyword evidence="9" id="KW-0012">Acyltransferase</keyword>
<keyword evidence="7" id="KW-0443">Lipid metabolism</keyword>
<dbReference type="InterPro" id="IPR020617">
    <property type="entry name" value="Thiolase_C"/>
</dbReference>
<dbReference type="PANTHER" id="PTHR43853">
    <property type="entry name" value="3-KETOACYL-COA THIOLASE, PEROXISOMAL"/>
    <property type="match status" value="1"/>
</dbReference>
<dbReference type="PROSITE" id="PS50181">
    <property type="entry name" value="FBOX"/>
    <property type="match status" value="1"/>
</dbReference>
<organism evidence="13 14">
    <name type="scientific">Lentinula edodes</name>
    <name type="common">Shiitake mushroom</name>
    <name type="synonym">Lentinus edodes</name>
    <dbReference type="NCBI Taxonomy" id="5353"/>
    <lineage>
        <taxon>Eukaryota</taxon>
        <taxon>Fungi</taxon>
        <taxon>Dikarya</taxon>
        <taxon>Basidiomycota</taxon>
        <taxon>Agaricomycotina</taxon>
        <taxon>Agaricomycetes</taxon>
        <taxon>Agaricomycetidae</taxon>
        <taxon>Agaricales</taxon>
        <taxon>Marasmiineae</taxon>
        <taxon>Omphalotaceae</taxon>
        <taxon>Lentinula</taxon>
    </lineage>
</organism>
<dbReference type="SUPFAM" id="SSF53901">
    <property type="entry name" value="Thiolase-like"/>
    <property type="match status" value="2"/>
</dbReference>
<evidence type="ECO:0000256" key="6">
    <source>
        <dbReference type="ARBA" id="ARBA00022946"/>
    </source>
</evidence>
<keyword evidence="8" id="KW-0576">Peroxisome</keyword>
<accession>A0A1Q3E0S2</accession>
<dbReference type="InterPro" id="IPR016039">
    <property type="entry name" value="Thiolase-like"/>
</dbReference>
<dbReference type="PROSITE" id="PS00098">
    <property type="entry name" value="THIOLASE_1"/>
    <property type="match status" value="1"/>
</dbReference>
<evidence type="ECO:0000256" key="3">
    <source>
        <dbReference type="ARBA" id="ARBA00010982"/>
    </source>
</evidence>
<keyword evidence="14" id="KW-1185">Reference proteome</keyword>
<keyword evidence="5" id="KW-0276">Fatty acid metabolism</keyword>
<comment type="similarity">
    <text evidence="3">Belongs to the thiolase-like superfamily. Thiolase family.</text>
</comment>
<dbReference type="InterPro" id="IPR001810">
    <property type="entry name" value="F-box_dom"/>
</dbReference>
<evidence type="ECO:0000256" key="9">
    <source>
        <dbReference type="ARBA" id="ARBA00023315"/>
    </source>
</evidence>
<reference evidence="13 14" key="2">
    <citation type="submission" date="2017-02" db="EMBL/GenBank/DDBJ databases">
        <title>A genome survey and senescence transcriptome analysis in Lentinula edodes.</title>
        <authorList>
            <person name="Sakamoto Y."/>
            <person name="Nakade K."/>
            <person name="Sato S."/>
            <person name="Yoshida Y."/>
            <person name="Miyazaki K."/>
            <person name="Natsume S."/>
            <person name="Konno N."/>
        </authorList>
    </citation>
    <scope>NUCLEOTIDE SEQUENCE [LARGE SCALE GENOMIC DNA]</scope>
    <source>
        <strain evidence="13 14">NBRC 111202</strain>
    </source>
</reference>
<dbReference type="Gene3D" id="1.20.1280.50">
    <property type="match status" value="1"/>
</dbReference>
<dbReference type="CDD" id="cd00751">
    <property type="entry name" value="thiolase"/>
    <property type="match status" value="1"/>
</dbReference>
<dbReference type="EMBL" id="BDGU01000038">
    <property type="protein sequence ID" value="GAW00776.1"/>
    <property type="molecule type" value="Genomic_DNA"/>
</dbReference>
<dbReference type="Gene3D" id="3.40.47.10">
    <property type="match status" value="2"/>
</dbReference>
<dbReference type="Pfam" id="PF12937">
    <property type="entry name" value="F-box-like"/>
    <property type="match status" value="1"/>
</dbReference>
<dbReference type="NCBIfam" id="TIGR01930">
    <property type="entry name" value="AcCoA-C-Actrans"/>
    <property type="match status" value="1"/>
</dbReference>
<dbReference type="CDD" id="cd09917">
    <property type="entry name" value="F-box_SF"/>
    <property type="match status" value="1"/>
</dbReference>
<feature type="compositionally biased region" description="Basic residues" evidence="11">
    <location>
        <begin position="419"/>
        <end position="429"/>
    </location>
</feature>
<feature type="compositionally biased region" description="Acidic residues" evidence="11">
    <location>
        <begin position="400"/>
        <end position="415"/>
    </location>
</feature>
<dbReference type="GO" id="GO:0010124">
    <property type="term" value="P:phenylacetate catabolic process"/>
    <property type="evidence" value="ECO:0007669"/>
    <property type="project" value="TreeGrafter"/>
</dbReference>
<feature type="compositionally biased region" description="Polar residues" evidence="11">
    <location>
        <begin position="434"/>
        <end position="449"/>
    </location>
</feature>
<evidence type="ECO:0000256" key="2">
    <source>
        <dbReference type="ARBA" id="ARBA00004872"/>
    </source>
</evidence>
<evidence type="ECO:0000256" key="4">
    <source>
        <dbReference type="ARBA" id="ARBA00022679"/>
    </source>
</evidence>
<evidence type="ECO:0000256" key="7">
    <source>
        <dbReference type="ARBA" id="ARBA00023098"/>
    </source>
</evidence>
<evidence type="ECO:0000256" key="8">
    <source>
        <dbReference type="ARBA" id="ARBA00023140"/>
    </source>
</evidence>
<evidence type="ECO:0000256" key="1">
    <source>
        <dbReference type="ARBA" id="ARBA00004275"/>
    </source>
</evidence>
<dbReference type="InterPro" id="IPR020613">
    <property type="entry name" value="Thiolase_CS"/>
</dbReference>
<dbReference type="InterPro" id="IPR002155">
    <property type="entry name" value="Thiolase"/>
</dbReference>
<dbReference type="GO" id="GO:0006635">
    <property type="term" value="P:fatty acid beta-oxidation"/>
    <property type="evidence" value="ECO:0007669"/>
    <property type="project" value="TreeGrafter"/>
</dbReference>
<comment type="catalytic activity">
    <reaction evidence="10">
        <text>an acyl-CoA + acetyl-CoA = a 3-oxoacyl-CoA + CoA</text>
        <dbReference type="Rhea" id="RHEA:21564"/>
        <dbReference type="ChEBI" id="CHEBI:57287"/>
        <dbReference type="ChEBI" id="CHEBI:57288"/>
        <dbReference type="ChEBI" id="CHEBI:58342"/>
        <dbReference type="ChEBI" id="CHEBI:90726"/>
        <dbReference type="EC" id="2.3.1.16"/>
    </reaction>
</comment>
<comment type="pathway">
    <text evidence="2">Lipid metabolism; fatty acid metabolism.</text>
</comment>
<dbReference type="SUPFAM" id="SSF81383">
    <property type="entry name" value="F-box domain"/>
    <property type="match status" value="1"/>
</dbReference>
<gene>
    <name evidence="13" type="ORF">LENED_002326</name>
</gene>
<dbReference type="InterPro" id="IPR020616">
    <property type="entry name" value="Thiolase_N"/>
</dbReference>
<dbReference type="InterPro" id="IPR036047">
    <property type="entry name" value="F-box-like_dom_sf"/>
</dbReference>
<dbReference type="SMART" id="SM00256">
    <property type="entry name" value="FBOX"/>
    <property type="match status" value="1"/>
</dbReference>
<keyword evidence="6" id="KW-0809">Transit peptide</keyword>
<dbReference type="Pfam" id="PF02803">
    <property type="entry name" value="Thiolase_C"/>
    <property type="match status" value="1"/>
</dbReference>
<comment type="caution">
    <text evidence="13">The sequence shown here is derived from an EMBL/GenBank/DDBJ whole genome shotgun (WGS) entry which is preliminary data.</text>
</comment>
<reference evidence="13 14" key="1">
    <citation type="submission" date="2016-08" db="EMBL/GenBank/DDBJ databases">
        <authorList>
            <consortium name="Lentinula edodes genome sequencing consortium"/>
            <person name="Sakamoto Y."/>
            <person name="Nakade K."/>
            <person name="Sato S."/>
            <person name="Yoshida Y."/>
            <person name="Miyazaki K."/>
            <person name="Natsume S."/>
            <person name="Konno N."/>
        </authorList>
    </citation>
    <scope>NUCLEOTIDE SEQUENCE [LARGE SCALE GENOMIC DNA]</scope>
    <source>
        <strain evidence="13 14">NBRC 111202</strain>
    </source>
</reference>
<protein>
    <submittedName>
        <fullName evidence="13">Acetyl-acetyl transferase</fullName>
    </submittedName>
</protein>
<proteinExistence type="inferred from homology"/>
<dbReference type="AlphaFoldDB" id="A0A1Q3E0S2"/>
<dbReference type="GO" id="GO:0005777">
    <property type="term" value="C:peroxisome"/>
    <property type="evidence" value="ECO:0007669"/>
    <property type="project" value="UniProtKB-SubCell"/>
</dbReference>
<name>A0A1Q3E0S2_LENED</name>
<dbReference type="PROSITE" id="PS00737">
    <property type="entry name" value="THIOLASE_2"/>
    <property type="match status" value="1"/>
</dbReference>
<dbReference type="Proteomes" id="UP000188533">
    <property type="component" value="Unassembled WGS sequence"/>
</dbReference>